<sequence>MQDSVVCPNIGHSIVHHFGEGAAVWGQAITPSIAHLVQVHRELAIAYSQIRPGIVFETVPSIAMLPHVIDTSTFRIHVDAAVFRHTAGRSGAAMDAILRCEAGAECSLKLWGRVVVEDGASQPDQLSGAHRASTLPVRFTVAFWEISRASDARMRSLARVSAEKDGRIQELEMKLALTMCSQ</sequence>
<accession>A0AAX2QBM8</accession>
<name>A0AAX2QBM8_9HYPH</name>
<reference evidence="1 2" key="1">
    <citation type="submission" date="2019-03" db="EMBL/GenBank/DDBJ databases">
        <title>Genomic Encyclopedia of Type Strains, Phase IV (KMG-V): Genome sequencing to study the core and pangenomes of soil and plant-associated prokaryotes.</title>
        <authorList>
            <person name="Whitman W."/>
        </authorList>
    </citation>
    <scope>NUCLEOTIDE SEQUENCE [LARGE SCALE GENOMIC DNA]</scope>
    <source>
        <strain evidence="1 2">FB403</strain>
    </source>
</reference>
<comment type="caution">
    <text evidence="1">The sequence shown here is derived from an EMBL/GenBank/DDBJ whole genome shotgun (WGS) entry which is preliminary data.</text>
</comment>
<dbReference type="EMBL" id="SMBI01000023">
    <property type="protein sequence ID" value="TCU14187.1"/>
    <property type="molecule type" value="Genomic_DNA"/>
</dbReference>
<evidence type="ECO:0000313" key="2">
    <source>
        <dbReference type="Proteomes" id="UP000295021"/>
    </source>
</evidence>
<proteinExistence type="predicted"/>
<gene>
    <name evidence="1" type="ORF">EV131_1234</name>
</gene>
<evidence type="ECO:0000313" key="1">
    <source>
        <dbReference type="EMBL" id="TCU14187.1"/>
    </source>
</evidence>
<dbReference type="AlphaFoldDB" id="A0AAX2QBM8"/>
<organism evidence="1 2">
    <name type="scientific">Rhizobium laguerreae</name>
    <dbReference type="NCBI Taxonomy" id="1076926"/>
    <lineage>
        <taxon>Bacteria</taxon>
        <taxon>Pseudomonadati</taxon>
        <taxon>Pseudomonadota</taxon>
        <taxon>Alphaproteobacteria</taxon>
        <taxon>Hyphomicrobiales</taxon>
        <taxon>Rhizobiaceae</taxon>
        <taxon>Rhizobium/Agrobacterium group</taxon>
        <taxon>Rhizobium</taxon>
    </lineage>
</organism>
<dbReference type="Proteomes" id="UP000295021">
    <property type="component" value="Unassembled WGS sequence"/>
</dbReference>
<protein>
    <submittedName>
        <fullName evidence="1">Uncharacterized protein</fullName>
    </submittedName>
</protein>
<dbReference type="RefSeq" id="WP_132614542.1">
    <property type="nucleotide sequence ID" value="NZ_SMBI01000023.1"/>
</dbReference>